<organism evidence="1 2">
    <name type="scientific">Xenopus laevis</name>
    <name type="common">African clawed frog</name>
    <dbReference type="NCBI Taxonomy" id="8355"/>
    <lineage>
        <taxon>Eukaryota</taxon>
        <taxon>Metazoa</taxon>
        <taxon>Chordata</taxon>
        <taxon>Craniata</taxon>
        <taxon>Vertebrata</taxon>
        <taxon>Euteleostomi</taxon>
        <taxon>Amphibia</taxon>
        <taxon>Batrachia</taxon>
        <taxon>Anura</taxon>
        <taxon>Pipoidea</taxon>
        <taxon>Pipidae</taxon>
        <taxon>Xenopodinae</taxon>
        <taxon>Xenopus</taxon>
        <taxon>Xenopus</taxon>
    </lineage>
</organism>
<accession>A0A974CMN1</accession>
<sequence>MHHFSIENKQMGQFKCKKNLITGPIKILLNRVTNKRRLHCIQLPEHKGQAHEFLFGTNESLIKMRQRLKTY</sequence>
<protein>
    <submittedName>
        <fullName evidence="1">Uncharacterized protein</fullName>
    </submittedName>
</protein>
<name>A0A974CMN1_XENLA</name>
<dbReference type="AlphaFoldDB" id="A0A974CMN1"/>
<dbReference type="EMBL" id="CM004476">
    <property type="protein sequence ID" value="OCT75612.1"/>
    <property type="molecule type" value="Genomic_DNA"/>
</dbReference>
<dbReference type="Proteomes" id="UP000694892">
    <property type="component" value="Chromosome 6L"/>
</dbReference>
<reference evidence="2" key="1">
    <citation type="journal article" date="2016" name="Nature">
        <title>Genome evolution in the allotetraploid frog Xenopus laevis.</title>
        <authorList>
            <person name="Session A.M."/>
            <person name="Uno Y."/>
            <person name="Kwon T."/>
            <person name="Chapman J.A."/>
            <person name="Toyoda A."/>
            <person name="Takahashi S."/>
            <person name="Fukui A."/>
            <person name="Hikosaka A."/>
            <person name="Suzuki A."/>
            <person name="Kondo M."/>
            <person name="van Heeringen S.J."/>
            <person name="Quigley I."/>
            <person name="Heinz S."/>
            <person name="Ogino H."/>
            <person name="Ochi H."/>
            <person name="Hellsten U."/>
            <person name="Lyons J.B."/>
            <person name="Simakov O."/>
            <person name="Putnam N."/>
            <person name="Stites J."/>
            <person name="Kuroki Y."/>
            <person name="Tanaka T."/>
            <person name="Michiue T."/>
            <person name="Watanabe M."/>
            <person name="Bogdanovic O."/>
            <person name="Lister R."/>
            <person name="Georgiou G."/>
            <person name="Paranjpe S.S."/>
            <person name="van Kruijsbergen I."/>
            <person name="Shu S."/>
            <person name="Carlson J."/>
            <person name="Kinoshita T."/>
            <person name="Ohta Y."/>
            <person name="Mawaribuchi S."/>
            <person name="Jenkins J."/>
            <person name="Grimwood J."/>
            <person name="Schmutz J."/>
            <person name="Mitros T."/>
            <person name="Mozaffari S.V."/>
            <person name="Suzuki Y."/>
            <person name="Haramoto Y."/>
            <person name="Yamamoto T.S."/>
            <person name="Takagi C."/>
            <person name="Heald R."/>
            <person name="Miller K."/>
            <person name="Haudenschild C."/>
            <person name="Kitzman J."/>
            <person name="Nakayama T."/>
            <person name="Izutsu Y."/>
            <person name="Robert J."/>
            <person name="Fortriede J."/>
            <person name="Burns K."/>
            <person name="Lotay V."/>
            <person name="Karimi K."/>
            <person name="Yasuoka Y."/>
            <person name="Dichmann D.S."/>
            <person name="Flajnik M.F."/>
            <person name="Houston D.W."/>
            <person name="Shendure J."/>
            <person name="DuPasquier L."/>
            <person name="Vize P.D."/>
            <person name="Zorn A.M."/>
            <person name="Ito M."/>
            <person name="Marcotte E.M."/>
            <person name="Wallingford J.B."/>
            <person name="Ito Y."/>
            <person name="Asashima M."/>
            <person name="Ueno N."/>
            <person name="Matsuda Y."/>
            <person name="Veenstra G.J."/>
            <person name="Fujiyama A."/>
            <person name="Harland R.M."/>
            <person name="Taira M."/>
            <person name="Rokhsar D.S."/>
        </authorList>
    </citation>
    <scope>NUCLEOTIDE SEQUENCE [LARGE SCALE GENOMIC DNA]</scope>
    <source>
        <strain evidence="2">J</strain>
    </source>
</reference>
<evidence type="ECO:0000313" key="1">
    <source>
        <dbReference type="EMBL" id="OCT75612.1"/>
    </source>
</evidence>
<gene>
    <name evidence="1" type="ORF">XELAEV_18030796mg</name>
</gene>
<proteinExistence type="predicted"/>
<evidence type="ECO:0000313" key="2">
    <source>
        <dbReference type="Proteomes" id="UP000694892"/>
    </source>
</evidence>